<evidence type="ECO:0000313" key="6">
    <source>
        <dbReference type="Proteomes" id="UP000266313"/>
    </source>
</evidence>
<comment type="subcellular location">
    <subcellularLocation>
        <location evidence="1">Cell envelope</location>
    </subcellularLocation>
</comment>
<dbReference type="SUPFAM" id="SSF52833">
    <property type="entry name" value="Thioredoxin-like"/>
    <property type="match status" value="1"/>
</dbReference>
<dbReference type="InterPro" id="IPR017937">
    <property type="entry name" value="Thioredoxin_CS"/>
</dbReference>
<dbReference type="KEGG" id="mmai:sS8_2440"/>
<dbReference type="OrthoDB" id="9788279at2"/>
<dbReference type="InterPro" id="IPR013740">
    <property type="entry name" value="Redoxin"/>
</dbReference>
<evidence type="ECO:0000256" key="3">
    <source>
        <dbReference type="ARBA" id="ARBA00023284"/>
    </source>
</evidence>
<dbReference type="PANTHER" id="PTHR42852:SF18">
    <property type="entry name" value="CHROMOSOME UNDETERMINED SCAFFOLD_47, WHOLE GENOME SHOTGUN SEQUENCE"/>
    <property type="match status" value="1"/>
</dbReference>
<dbReference type="Gene3D" id="3.40.30.10">
    <property type="entry name" value="Glutaredoxin"/>
    <property type="match status" value="1"/>
</dbReference>
<name>A0A250KS47_9GAMM</name>
<dbReference type="InterPro" id="IPR013766">
    <property type="entry name" value="Thioredoxin_domain"/>
</dbReference>
<reference evidence="5 6" key="1">
    <citation type="submission" date="2016-12" db="EMBL/GenBank/DDBJ databases">
        <title>Genome sequencing of Methylocaldum marinum.</title>
        <authorList>
            <person name="Takeuchi M."/>
            <person name="Kamagata Y."/>
            <person name="Hiraoka S."/>
            <person name="Oshima K."/>
            <person name="Hattori M."/>
            <person name="Iwasaki W."/>
        </authorList>
    </citation>
    <scope>NUCLEOTIDE SEQUENCE [LARGE SCALE GENOMIC DNA]</scope>
    <source>
        <strain evidence="5 6">S8</strain>
    </source>
</reference>
<evidence type="ECO:0000256" key="1">
    <source>
        <dbReference type="ARBA" id="ARBA00004196"/>
    </source>
</evidence>
<evidence type="ECO:0000256" key="2">
    <source>
        <dbReference type="ARBA" id="ARBA00022748"/>
    </source>
</evidence>
<evidence type="ECO:0000259" key="4">
    <source>
        <dbReference type="PROSITE" id="PS51352"/>
    </source>
</evidence>
<dbReference type="EMBL" id="AP017928">
    <property type="protein sequence ID" value="BBA34392.1"/>
    <property type="molecule type" value="Genomic_DNA"/>
</dbReference>
<dbReference type="CDD" id="cd02966">
    <property type="entry name" value="TlpA_like_family"/>
    <property type="match status" value="1"/>
</dbReference>
<dbReference type="GO" id="GO:0017004">
    <property type="term" value="P:cytochrome complex assembly"/>
    <property type="evidence" value="ECO:0007669"/>
    <property type="project" value="UniProtKB-KW"/>
</dbReference>
<dbReference type="PROSITE" id="PS00194">
    <property type="entry name" value="THIOREDOXIN_1"/>
    <property type="match status" value="1"/>
</dbReference>
<sequence length="172" mass="18819">MKSTKLLYGLLALAALLLGILAERWMSGGSSVPPRIAEPASLRDLDGNPREIAEWKGKVLVLNFWASWCAPCREEMPEFVRMQTELGDQGLQFVGVAIDESEAVQEFLKETPVNYPILLGGGGAVSWAQSLGNRFNVLPFSAVFDRDGQPVDVHAGPLSRERLMKVVGPLLK</sequence>
<proteinExistence type="predicted"/>
<dbReference type="PROSITE" id="PS51352">
    <property type="entry name" value="THIOREDOXIN_2"/>
    <property type="match status" value="1"/>
</dbReference>
<keyword evidence="3" id="KW-0676">Redox-active center</keyword>
<dbReference type="Proteomes" id="UP000266313">
    <property type="component" value="Chromosome"/>
</dbReference>
<feature type="domain" description="Thioredoxin" evidence="4">
    <location>
        <begin position="31"/>
        <end position="172"/>
    </location>
</feature>
<accession>A0A250KS47</accession>
<dbReference type="PANTHER" id="PTHR42852">
    <property type="entry name" value="THIOL:DISULFIDE INTERCHANGE PROTEIN DSBE"/>
    <property type="match status" value="1"/>
</dbReference>
<keyword evidence="2" id="KW-0201">Cytochrome c-type biogenesis</keyword>
<dbReference type="GO" id="GO:0015036">
    <property type="term" value="F:disulfide oxidoreductase activity"/>
    <property type="evidence" value="ECO:0007669"/>
    <property type="project" value="UniProtKB-ARBA"/>
</dbReference>
<keyword evidence="6" id="KW-1185">Reference proteome</keyword>
<dbReference type="InterPro" id="IPR050553">
    <property type="entry name" value="Thioredoxin_ResA/DsbE_sf"/>
</dbReference>
<dbReference type="InterPro" id="IPR036249">
    <property type="entry name" value="Thioredoxin-like_sf"/>
</dbReference>
<protein>
    <submittedName>
        <fullName evidence="5">Redoxin domain protein</fullName>
    </submittedName>
</protein>
<dbReference type="Pfam" id="PF08534">
    <property type="entry name" value="Redoxin"/>
    <property type="match status" value="1"/>
</dbReference>
<evidence type="ECO:0000313" key="5">
    <source>
        <dbReference type="EMBL" id="BBA34392.1"/>
    </source>
</evidence>
<dbReference type="GO" id="GO:0030313">
    <property type="term" value="C:cell envelope"/>
    <property type="evidence" value="ECO:0007669"/>
    <property type="project" value="UniProtKB-SubCell"/>
</dbReference>
<organism evidence="5 6">
    <name type="scientific">Methylocaldum marinum</name>
    <dbReference type="NCBI Taxonomy" id="1432792"/>
    <lineage>
        <taxon>Bacteria</taxon>
        <taxon>Pseudomonadati</taxon>
        <taxon>Pseudomonadota</taxon>
        <taxon>Gammaproteobacteria</taxon>
        <taxon>Methylococcales</taxon>
        <taxon>Methylococcaceae</taxon>
        <taxon>Methylocaldum</taxon>
    </lineage>
</organism>
<gene>
    <name evidence="5" type="ORF">sS8_2440</name>
</gene>
<dbReference type="RefSeq" id="WP_119629813.1">
    <property type="nucleotide sequence ID" value="NZ_AP017928.1"/>
</dbReference>
<dbReference type="AlphaFoldDB" id="A0A250KS47"/>